<dbReference type="Gene3D" id="3.40.390.10">
    <property type="entry name" value="Collagenase (Catalytic Domain)"/>
    <property type="match status" value="1"/>
</dbReference>
<keyword evidence="4" id="KW-1185">Reference proteome</keyword>
<feature type="signal peptide" evidence="1">
    <location>
        <begin position="1"/>
        <end position="20"/>
    </location>
</feature>
<dbReference type="InterPro" id="IPR032625">
    <property type="entry name" value="M64_N"/>
</dbReference>
<dbReference type="EMBL" id="JAENRR010000025">
    <property type="protein sequence ID" value="MBK3517986.1"/>
    <property type="molecule type" value="Genomic_DNA"/>
</dbReference>
<name>A0ABS1HJX8_9BACT</name>
<dbReference type="PROSITE" id="PS51257">
    <property type="entry name" value="PROKAR_LIPOPROTEIN"/>
    <property type="match status" value="1"/>
</dbReference>
<dbReference type="InterPro" id="IPR019026">
    <property type="entry name" value="Peptidase_M64_IgA"/>
</dbReference>
<keyword evidence="1" id="KW-0732">Signal</keyword>
<evidence type="ECO:0000313" key="4">
    <source>
        <dbReference type="Proteomes" id="UP000605676"/>
    </source>
</evidence>
<feature type="domain" description="Peptidase M64 N-terminal" evidence="2">
    <location>
        <begin position="23"/>
        <end position="140"/>
    </location>
</feature>
<evidence type="ECO:0000259" key="2">
    <source>
        <dbReference type="Pfam" id="PF16217"/>
    </source>
</evidence>
<dbReference type="Pfam" id="PF16217">
    <property type="entry name" value="M64_N"/>
    <property type="match status" value="1"/>
</dbReference>
<evidence type="ECO:0000256" key="1">
    <source>
        <dbReference type="SAM" id="SignalP"/>
    </source>
</evidence>
<protein>
    <submittedName>
        <fullName evidence="3">Peptidase M64</fullName>
    </submittedName>
</protein>
<dbReference type="Proteomes" id="UP000605676">
    <property type="component" value="Unassembled WGS sequence"/>
</dbReference>
<dbReference type="InterPro" id="IPR038171">
    <property type="entry name" value="M64_N_sf"/>
</dbReference>
<evidence type="ECO:0000313" key="3">
    <source>
        <dbReference type="EMBL" id="MBK3517986.1"/>
    </source>
</evidence>
<accession>A0ABS1HJX8</accession>
<reference evidence="3 4" key="1">
    <citation type="submission" date="2021-01" db="EMBL/GenBank/DDBJ databases">
        <title>Carboxyliciviraga sp.nov., isolated from coastal sediments.</title>
        <authorList>
            <person name="Lu D."/>
            <person name="Zhang T."/>
        </authorList>
    </citation>
    <scope>NUCLEOTIDE SEQUENCE [LARGE SCALE GENOMIC DNA]</scope>
    <source>
        <strain evidence="3 4">N1Y132</strain>
    </source>
</reference>
<dbReference type="Gene3D" id="2.60.40.3250">
    <property type="entry name" value="Peptidase M64, N-terminal domain"/>
    <property type="match status" value="1"/>
</dbReference>
<feature type="chain" id="PRO_5047289444" evidence="1">
    <location>
        <begin position="21"/>
        <end position="426"/>
    </location>
</feature>
<proteinExistence type="predicted"/>
<dbReference type="RefSeq" id="WP_200465214.1">
    <property type="nucleotide sequence ID" value="NZ_JAENRR010000025.1"/>
</dbReference>
<dbReference type="InterPro" id="IPR024079">
    <property type="entry name" value="MetalloPept_cat_dom_sf"/>
</dbReference>
<dbReference type="Pfam" id="PF09471">
    <property type="entry name" value="Peptidase_M64"/>
    <property type="match status" value="1"/>
</dbReference>
<comment type="caution">
    <text evidence="3">The sequence shown here is derived from an EMBL/GenBank/DDBJ whole genome shotgun (WGS) entry which is preliminary data.</text>
</comment>
<organism evidence="3 4">
    <name type="scientific">Carboxylicivirga marina</name>
    <dbReference type="NCBI Taxonomy" id="2800988"/>
    <lineage>
        <taxon>Bacteria</taxon>
        <taxon>Pseudomonadati</taxon>
        <taxon>Bacteroidota</taxon>
        <taxon>Bacteroidia</taxon>
        <taxon>Marinilabiliales</taxon>
        <taxon>Marinilabiliaceae</taxon>
        <taxon>Carboxylicivirga</taxon>
    </lineage>
</organism>
<sequence length="426" mass="48340">MRTSIISLLSLLLLASCMQAQNDFEKFFQNYSMRVDLVLAGNENAQSAYLLELKQEPFWGGSQSKLVDKLGYGEYHFTITDLKTDTLIYSRGFCTLFEEWRTTEESKSVNKAFFQTVTFPYPKQEVIFTLNERQKDGAYNPLLTTIINPDDTNIRKEKVPEYEVLQVINNGEAVNKVDFTFIAEGYTVNEMDKFKADVKKMADYILSMEPYNSNVDKFNFWAVCSPSADSGTDNPREEKWVSTAVNSSFNTFYIERYLETYDVRAIRDIAACAPYDHICVLVNSDNYGGGGIYNHFSIGTADHPFAKEVMLHEIGHGFAGLADEYYTSDVAYQNFFDLNVEPWQPNVTTLVNFDSKWKHLVDDSTPIPTPADKEYADVTGVFEGGGYVEKGVYRPAVNCRMKTNQAEGFCQACQAAIVKMIDFVTD</sequence>
<gene>
    <name evidence="3" type="ORF">JIV24_11635</name>
</gene>